<evidence type="ECO:0000313" key="1">
    <source>
        <dbReference type="EMBL" id="CAG6663887.1"/>
    </source>
</evidence>
<dbReference type="EMBL" id="HBUF01206139">
    <property type="protein sequence ID" value="CAG6663887.1"/>
    <property type="molecule type" value="Transcribed_RNA"/>
</dbReference>
<reference evidence="1" key="1">
    <citation type="submission" date="2021-05" db="EMBL/GenBank/DDBJ databases">
        <authorList>
            <person name="Alioto T."/>
            <person name="Alioto T."/>
            <person name="Gomez Garrido J."/>
        </authorList>
    </citation>
    <scope>NUCLEOTIDE SEQUENCE</scope>
</reference>
<dbReference type="AlphaFoldDB" id="A0A8D8WKU2"/>
<proteinExistence type="predicted"/>
<protein>
    <submittedName>
        <fullName evidence="1">Uncharacterized protein</fullName>
    </submittedName>
</protein>
<organism evidence="1">
    <name type="scientific">Cacopsylla melanoneura</name>
    <dbReference type="NCBI Taxonomy" id="428564"/>
    <lineage>
        <taxon>Eukaryota</taxon>
        <taxon>Metazoa</taxon>
        <taxon>Ecdysozoa</taxon>
        <taxon>Arthropoda</taxon>
        <taxon>Hexapoda</taxon>
        <taxon>Insecta</taxon>
        <taxon>Pterygota</taxon>
        <taxon>Neoptera</taxon>
        <taxon>Paraneoptera</taxon>
        <taxon>Hemiptera</taxon>
        <taxon>Sternorrhyncha</taxon>
        <taxon>Psylloidea</taxon>
        <taxon>Psyllidae</taxon>
        <taxon>Psyllinae</taxon>
        <taxon>Cacopsylla</taxon>
    </lineage>
</organism>
<accession>A0A8D8WKU2</accession>
<sequence>MLGRYSQNSLINTTFTLHVAKYSPHYPSFISLPNLESFLSVSMLSLRNNSLVFPFTSLNFSPVPDLFFPHYLMYKLPSFTVRLGLRSSRVHNMSLLIFTFSFSLSLPPSISLSPYINVKSVSRYLI</sequence>
<name>A0A8D8WKU2_9HEMI</name>